<feature type="signal peptide" evidence="4">
    <location>
        <begin position="1"/>
        <end position="33"/>
    </location>
</feature>
<sequence length="1236" mass="130258">MKWEKMSAIVGRRLCHAVATALGMALVMSVASAYTPATAVADALPVSESEKALKAAAASGKPVEVLGERTESTTTYANPDGRSFRLDQSAVPVRVKAPNGGWTTPDATLEFRADGTVGPKSAVAGVSFSGGGDRQSLVTIDHGGRSMSWGWQGGALPKPVLDGNSAVYAEVLPGVDLRMTATLKGFREVLVVKTPEAAKNPKLQRVEFDLTSKGIQLNKSNDGGLTATDANGKGIFKAPPPLMWDSKGMPAAGPESPGAKSRAAKAEGLSAQPIGDAAGGRENPADGPAVGVQTAAMPVHIDADSLAVTPNAGLLAQSDPASFPLYIDPSVSLDDGTEHTALRNDGVKFWNWDNGDDDMGKGMGKCGSWAGYYCGPGYVQRLYFEFSPSKLVGKEVLTARFRVTEPWAFQCEARNVWLVRMDGEIDANTTWSNKPNYADLMGDRWLSAGRGSACDPNSPAAPVEFADNLPDEPDENLTPTVRDFANGRYNRLNLELRAEDESDTAAWKRFRNDAVLSVDYIGKPNMPIYVGLVAGAGEICSHDPLTPSVVSDPTPAMTAITETVWGGEPGASLRIAMQTEKKVSVVNGNYVTFQWVPVKAGEADANFIERPSSGYVGDNVKVTSDPPAALTEGALYRFRTWTKSFADGHVRDSSPSADCYFKVDPSAPKAPAITFGGPYSACTSTACVASGKPGTPGNFTFGPGTGDTNAAYQYKLATDTAWTEVTGAKPTVSITPPLSGTMRLSVKAKDSLGRWGAVQIVDFVVKEGPGAVGHWSFDEHDGQAFDTSTTDPVLKENADLFAGGQRPENGRRGWVRTPTAHEDRALQLNRASSQYAATSKPVIDTRSSFTVAGWVRLDHTNANFSLVGQAGQNFSGVAITAWAGKPWMLQMATDDSTEGYKTMARLNGLNPAQAGVWTHVAATYNQSTDIARLYVNGQLQGQMTVANPIATPGPMTFGAIKHRGAMTDFVSGRVDEITAWQSELSELEVKKDASLLDPVNGKPRVDLAGAWDLSTPGATFTDISGNGRALTPTAGTAVSSGALVLNGTTQAATAAGPVVDDTGSFTVTAEAKLDNARLVDKPNGYRAQIMGQRTTTGSSWGLWFEKTGTRTEPSELDPTKWLTLAEGTWHFGRLTDDGSGPSVAGDSPAALNAGVQVTGVHNAQDGTIALYVGAVGQAQPKAYTATAGTGELAVGKGFTNSTWGNFLPGEIKGMRLWSGAMKDAQQISDTVFGSGS</sequence>
<dbReference type="SUPFAM" id="SSF49899">
    <property type="entry name" value="Concanavalin A-like lectins/glucanases"/>
    <property type="match status" value="2"/>
</dbReference>
<dbReference type="InterPro" id="IPR042837">
    <property type="entry name" value="PTX3"/>
</dbReference>
<dbReference type="EMBL" id="MEHK01000002">
    <property type="protein sequence ID" value="OEJ22265.1"/>
    <property type="molecule type" value="Genomic_DNA"/>
</dbReference>
<dbReference type="Gene3D" id="2.60.120.200">
    <property type="match status" value="2"/>
</dbReference>
<feature type="region of interest" description="Disordered" evidence="3">
    <location>
        <begin position="246"/>
        <end position="268"/>
    </location>
</feature>
<evidence type="ECO:0000256" key="3">
    <source>
        <dbReference type="SAM" id="MobiDB-lite"/>
    </source>
</evidence>
<comment type="caution">
    <text evidence="6">The sequence shown here is derived from an EMBL/GenBank/DDBJ whole genome shotgun (WGS) entry which is preliminary data.</text>
</comment>
<dbReference type="STRING" id="36818.BGK67_32330"/>
<dbReference type="Pfam" id="PF13385">
    <property type="entry name" value="Laminin_G_3"/>
    <property type="match status" value="1"/>
</dbReference>
<dbReference type="SMART" id="SM00560">
    <property type="entry name" value="LamGL"/>
    <property type="match status" value="2"/>
</dbReference>
<evidence type="ECO:0000313" key="7">
    <source>
        <dbReference type="Proteomes" id="UP000095705"/>
    </source>
</evidence>
<feature type="chain" id="PRO_5009182782" description="LamG-like jellyroll fold domain-containing protein" evidence="4">
    <location>
        <begin position="34"/>
        <end position="1236"/>
    </location>
</feature>
<keyword evidence="2" id="KW-1015">Disulfide bond</keyword>
<dbReference type="Proteomes" id="UP000095705">
    <property type="component" value="Unassembled WGS sequence"/>
</dbReference>
<reference evidence="6 7" key="1">
    <citation type="submission" date="2016-08" db="EMBL/GenBank/DDBJ databases">
        <title>The complete genome of Streptomyces subrutilus 10-1-1.</title>
        <authorList>
            <person name="Chen X."/>
        </authorList>
    </citation>
    <scope>NUCLEOTIDE SEQUENCE [LARGE SCALE GENOMIC DNA]</scope>
    <source>
        <strain evidence="6 7">10-1-1</strain>
    </source>
</reference>
<evidence type="ECO:0000313" key="6">
    <source>
        <dbReference type="EMBL" id="OEJ22265.1"/>
    </source>
</evidence>
<name>A0A1E5NZQ6_9ACTN</name>
<accession>A0A1E5NZQ6</accession>
<evidence type="ECO:0000256" key="4">
    <source>
        <dbReference type="SAM" id="SignalP"/>
    </source>
</evidence>
<feature type="domain" description="LamG-like jellyroll fold" evidence="5">
    <location>
        <begin position="1063"/>
        <end position="1224"/>
    </location>
</feature>
<dbReference type="InterPro" id="IPR006558">
    <property type="entry name" value="LamG-like"/>
</dbReference>
<organism evidence="6 7">
    <name type="scientific">Streptomyces subrutilus</name>
    <dbReference type="NCBI Taxonomy" id="36818"/>
    <lineage>
        <taxon>Bacteria</taxon>
        <taxon>Bacillati</taxon>
        <taxon>Actinomycetota</taxon>
        <taxon>Actinomycetes</taxon>
        <taxon>Kitasatosporales</taxon>
        <taxon>Streptomycetaceae</taxon>
        <taxon>Streptomyces</taxon>
    </lineage>
</organism>
<dbReference type="PANTHER" id="PTHR46943:SF1">
    <property type="entry name" value="PENTRAXIN-RELATED PROTEIN PTX3"/>
    <property type="match status" value="1"/>
</dbReference>
<evidence type="ECO:0000256" key="2">
    <source>
        <dbReference type="ARBA" id="ARBA00023157"/>
    </source>
</evidence>
<keyword evidence="1 4" id="KW-0732">Signal</keyword>
<protein>
    <recommendedName>
        <fullName evidence="5">LamG-like jellyroll fold domain-containing protein</fullName>
    </recommendedName>
</protein>
<dbReference type="GO" id="GO:0006955">
    <property type="term" value="P:immune response"/>
    <property type="evidence" value="ECO:0007669"/>
    <property type="project" value="InterPro"/>
</dbReference>
<proteinExistence type="predicted"/>
<evidence type="ECO:0000256" key="1">
    <source>
        <dbReference type="ARBA" id="ARBA00022729"/>
    </source>
</evidence>
<feature type="domain" description="LamG-like jellyroll fold" evidence="5">
    <location>
        <begin position="847"/>
        <end position="987"/>
    </location>
</feature>
<dbReference type="AlphaFoldDB" id="A0A1E5NZQ6"/>
<dbReference type="InterPro" id="IPR013320">
    <property type="entry name" value="ConA-like_dom_sf"/>
</dbReference>
<dbReference type="PANTHER" id="PTHR46943">
    <property type="entry name" value="PENTRAXIN-RELATED PROTEIN PTX3"/>
    <property type="match status" value="1"/>
</dbReference>
<evidence type="ECO:0000259" key="5">
    <source>
        <dbReference type="SMART" id="SM00560"/>
    </source>
</evidence>
<gene>
    <name evidence="6" type="ORF">BGK67_32330</name>
</gene>
<keyword evidence="7" id="KW-1185">Reference proteome</keyword>